<comment type="caution">
    <text evidence="3">The sequence shown here is derived from an EMBL/GenBank/DDBJ whole genome shotgun (WGS) entry which is preliminary data.</text>
</comment>
<evidence type="ECO:0000313" key="4">
    <source>
        <dbReference type="Proteomes" id="UP001620626"/>
    </source>
</evidence>
<feature type="compositionally biased region" description="Polar residues" evidence="1">
    <location>
        <begin position="300"/>
        <end position="319"/>
    </location>
</feature>
<sequence length="946" mass="104537">MTPTSEECHVCPSEAAGCDNSRTSASPPVLQQQKPKSRAASPPVDTANPPLNSPPSSQPLHSRPAFNGTNSAEISDTARHWKQWNSPEQMALAFGENKKAQMAARAMFDLVHQYGDNLREGWMNVLDCLLYMLKANLLPSPLVQLEDFVELSGFVSLKHCFKRRPTAPKKEESGLLSWLGLTGSSATGGGESGQSRPQSEQEKELSKLAANIMAECHPEQIVLDSRYLASSSLTELVNSIIHCSFTVAPILCTLHGPTHQQHDKQQQHSQHESQDEDSFVDLSNVAVPPAEMLRRAPTDGTEQQPLLRQTAGSTLSIESTSDDRTSLHNSNNGFQQNGPSVVKLSPEEEEAMVFLLELVTNIVLENRDRLAQVWSPVRDHLRTLLSHFPHNQQLMERAVVSIVRIANRNLFRLGQHFTPTPIEKGKQTSEAVIAPNLARQKQSQQIIAGQNKCVVIVVDPMDDDKQQKQQRGEVTNKDSLASTQQTVQDRASNCADEVLHFMGCELLALRPPELFLFSRQIAFGLHQLLRANAANLHASEHWEMFFILLESVGAAAYRDEIDGAEMVELPPPPLPKDCSSVFKRGTIVLASNLSRHDPAAFLKVCEILTFLARDAAHITPSNFAQFTRCLRTMVEASLDGGKCAPMKLPTTPPSAQTLTNDNHSKQFSVPNNDQNGTNNVTEQQHIGEGERAVGEHERLSNCYMDASLQLLTICAQLHARAATIHKEWSTAAESVNPTASSAATVADVQPLCTLLLTELWTVYWRPLLQAMARLSCDCRRRIRAQSLDALGNSFRVPALSELMQPADWEDCFAEVLFPLLSKLLASSPPISPMDPIGMEEARIRAIQFICKILLGNLTQISRLDSFADLLSHLFELMDQFLEGSSCSDLLAEVIQESLKNCVLVCENFGVFRDNLAEFHSQLQERLNALAKKHEIASSVGTIKLST</sequence>
<evidence type="ECO:0000256" key="1">
    <source>
        <dbReference type="SAM" id="MobiDB-lite"/>
    </source>
</evidence>
<feature type="compositionally biased region" description="Polar residues" evidence="1">
    <location>
        <begin position="20"/>
        <end position="34"/>
    </location>
</feature>
<feature type="region of interest" description="Disordered" evidence="1">
    <location>
        <begin position="185"/>
        <end position="206"/>
    </location>
</feature>
<feature type="domain" description="GBF1-like tetratricopeptide repeats" evidence="2">
    <location>
        <begin position="760"/>
        <end position="909"/>
    </location>
</feature>
<dbReference type="InterPro" id="IPR056604">
    <property type="entry name" value="GBF1-like_TPR"/>
</dbReference>
<protein>
    <recommendedName>
        <fullName evidence="2">GBF1-like tetratricopeptide repeats domain-containing protein</fullName>
    </recommendedName>
</protein>
<feature type="compositionally biased region" description="Basic and acidic residues" evidence="1">
    <location>
        <begin position="260"/>
        <end position="273"/>
    </location>
</feature>
<dbReference type="Pfam" id="PF23325">
    <property type="entry name" value="TPR_28"/>
    <property type="match status" value="1"/>
</dbReference>
<dbReference type="PANTHER" id="PTHR10663">
    <property type="entry name" value="GUANYL-NUCLEOTIDE EXCHANGE FACTOR"/>
    <property type="match status" value="1"/>
</dbReference>
<feature type="region of interest" description="Disordered" evidence="1">
    <location>
        <begin position="656"/>
        <end position="691"/>
    </location>
</feature>
<dbReference type="EMBL" id="JBICBT010001126">
    <property type="protein sequence ID" value="KAL3081917.1"/>
    <property type="molecule type" value="Genomic_DNA"/>
</dbReference>
<accession>A0ABD2IUT6</accession>
<gene>
    <name evidence="3" type="ORF">niasHT_037095</name>
</gene>
<dbReference type="Proteomes" id="UP001620626">
    <property type="component" value="Unassembled WGS sequence"/>
</dbReference>
<proteinExistence type="predicted"/>
<name>A0ABD2IUT6_9BILA</name>
<dbReference type="AlphaFoldDB" id="A0ABD2IUT6"/>
<evidence type="ECO:0000313" key="3">
    <source>
        <dbReference type="EMBL" id="KAL3081917.1"/>
    </source>
</evidence>
<organism evidence="3 4">
    <name type="scientific">Heterodera trifolii</name>
    <dbReference type="NCBI Taxonomy" id="157864"/>
    <lineage>
        <taxon>Eukaryota</taxon>
        <taxon>Metazoa</taxon>
        <taxon>Ecdysozoa</taxon>
        <taxon>Nematoda</taxon>
        <taxon>Chromadorea</taxon>
        <taxon>Rhabditida</taxon>
        <taxon>Tylenchina</taxon>
        <taxon>Tylenchomorpha</taxon>
        <taxon>Tylenchoidea</taxon>
        <taxon>Heteroderidae</taxon>
        <taxon>Heteroderinae</taxon>
        <taxon>Heterodera</taxon>
    </lineage>
</organism>
<reference evidence="3 4" key="1">
    <citation type="submission" date="2024-10" db="EMBL/GenBank/DDBJ databases">
        <authorList>
            <person name="Kim D."/>
        </authorList>
    </citation>
    <scope>NUCLEOTIDE SEQUENCE [LARGE SCALE GENOMIC DNA]</scope>
    <source>
        <strain evidence="3">BH-2024</strain>
    </source>
</reference>
<feature type="region of interest" description="Disordered" evidence="1">
    <location>
        <begin position="258"/>
        <end position="278"/>
    </location>
</feature>
<feature type="compositionally biased region" description="Polar residues" evidence="1">
    <location>
        <begin position="327"/>
        <end position="339"/>
    </location>
</feature>
<feature type="region of interest" description="Disordered" evidence="1">
    <location>
        <begin position="295"/>
        <end position="340"/>
    </location>
</feature>
<feature type="compositionally biased region" description="Basic and acidic residues" evidence="1">
    <location>
        <begin position="465"/>
        <end position="476"/>
    </location>
</feature>
<evidence type="ECO:0000259" key="2">
    <source>
        <dbReference type="Pfam" id="PF23325"/>
    </source>
</evidence>
<keyword evidence="4" id="KW-1185">Reference proteome</keyword>
<dbReference type="PANTHER" id="PTHR10663:SF388">
    <property type="entry name" value="GOLGI-SPECIFIC BREFELDIN A-RESISTANCE GUANINE NUCLEOTIDE EXCHANGE FACTOR 1"/>
    <property type="match status" value="1"/>
</dbReference>
<feature type="region of interest" description="Disordered" evidence="1">
    <location>
        <begin position="465"/>
        <end position="484"/>
    </location>
</feature>
<feature type="compositionally biased region" description="Polar residues" evidence="1">
    <location>
        <begin position="656"/>
        <end position="684"/>
    </location>
</feature>
<feature type="region of interest" description="Disordered" evidence="1">
    <location>
        <begin position="1"/>
        <end position="71"/>
    </location>
</feature>